<gene>
    <name evidence="4" type="ORF">SAMN06269185_2398</name>
</gene>
<protein>
    <recommendedName>
        <fullName evidence="2">Sulfurtransferase</fullName>
    </recommendedName>
</protein>
<accession>A0A285P122</accession>
<feature type="domain" description="Rhodanese" evidence="3">
    <location>
        <begin position="152"/>
        <end position="256"/>
    </location>
</feature>
<dbReference type="PROSITE" id="PS00683">
    <property type="entry name" value="RHODANESE_2"/>
    <property type="match status" value="1"/>
</dbReference>
<dbReference type="PROSITE" id="PS50206">
    <property type="entry name" value="RHODANESE_3"/>
    <property type="match status" value="2"/>
</dbReference>
<dbReference type="GO" id="GO:0004792">
    <property type="term" value="F:thiosulfate-cyanide sulfurtransferase activity"/>
    <property type="evidence" value="ECO:0007669"/>
    <property type="project" value="InterPro"/>
</dbReference>
<dbReference type="CDD" id="cd01448">
    <property type="entry name" value="TST_Repeat_1"/>
    <property type="match status" value="1"/>
</dbReference>
<dbReference type="CDD" id="cd01449">
    <property type="entry name" value="TST_Repeat_2"/>
    <property type="match status" value="1"/>
</dbReference>
<dbReference type="InterPro" id="IPR036873">
    <property type="entry name" value="Rhodanese-like_dom_sf"/>
</dbReference>
<dbReference type="OrthoDB" id="9977at2157"/>
<dbReference type="SUPFAM" id="SSF52821">
    <property type="entry name" value="Rhodanese/Cell cycle control phosphatase"/>
    <property type="match status" value="2"/>
</dbReference>
<keyword evidence="5" id="KW-1185">Reference proteome</keyword>
<evidence type="ECO:0000313" key="4">
    <source>
        <dbReference type="EMBL" id="SNZ15158.1"/>
    </source>
</evidence>
<dbReference type="AlphaFoldDB" id="A0A285P122"/>
<dbReference type="PANTHER" id="PTHR43855">
    <property type="entry name" value="THIOSULFATE SULFURTRANSFERASE"/>
    <property type="match status" value="1"/>
</dbReference>
<organism evidence="4 5">
    <name type="scientific">Natronoarchaeum philippinense</name>
    <dbReference type="NCBI Taxonomy" id="558529"/>
    <lineage>
        <taxon>Archaea</taxon>
        <taxon>Methanobacteriati</taxon>
        <taxon>Methanobacteriota</taxon>
        <taxon>Stenosarchaea group</taxon>
        <taxon>Halobacteria</taxon>
        <taxon>Halobacteriales</taxon>
        <taxon>Natronoarchaeaceae</taxon>
    </lineage>
</organism>
<dbReference type="InterPro" id="IPR051126">
    <property type="entry name" value="Thiosulfate_sulfurtransferase"/>
</dbReference>
<evidence type="ECO:0000313" key="5">
    <source>
        <dbReference type="Proteomes" id="UP000219453"/>
    </source>
</evidence>
<proteinExistence type="predicted"/>
<dbReference type="PROSITE" id="PS00380">
    <property type="entry name" value="RHODANESE_1"/>
    <property type="match status" value="1"/>
</dbReference>
<dbReference type="Proteomes" id="UP000219453">
    <property type="component" value="Unassembled WGS sequence"/>
</dbReference>
<keyword evidence="2 4" id="KW-0808">Transferase</keyword>
<dbReference type="InterPro" id="IPR001307">
    <property type="entry name" value="Thiosulphate_STrfase_CS"/>
</dbReference>
<dbReference type="EMBL" id="OBEJ01000003">
    <property type="protein sequence ID" value="SNZ15158.1"/>
    <property type="molecule type" value="Genomic_DNA"/>
</dbReference>
<dbReference type="PANTHER" id="PTHR43855:SF1">
    <property type="entry name" value="THIOSULFATE SULFURTRANSFERASE"/>
    <property type="match status" value="1"/>
</dbReference>
<dbReference type="RefSeq" id="WP_097009318.1">
    <property type="nucleotide sequence ID" value="NZ_OBEJ01000003.1"/>
</dbReference>
<keyword evidence="4" id="KW-0670">Pyruvate</keyword>
<evidence type="ECO:0000256" key="2">
    <source>
        <dbReference type="RuleBase" id="RU000507"/>
    </source>
</evidence>
<feature type="domain" description="Rhodanese" evidence="3">
    <location>
        <begin position="13"/>
        <end position="122"/>
    </location>
</feature>
<evidence type="ECO:0000259" key="3">
    <source>
        <dbReference type="PROSITE" id="PS50206"/>
    </source>
</evidence>
<dbReference type="Gene3D" id="3.40.250.10">
    <property type="entry name" value="Rhodanese-like domain"/>
    <property type="match status" value="2"/>
</dbReference>
<dbReference type="Pfam" id="PF00581">
    <property type="entry name" value="Rhodanese"/>
    <property type="match status" value="2"/>
</dbReference>
<evidence type="ECO:0000256" key="1">
    <source>
        <dbReference type="ARBA" id="ARBA00022737"/>
    </source>
</evidence>
<dbReference type="InterPro" id="IPR001763">
    <property type="entry name" value="Rhodanese-like_dom"/>
</dbReference>
<dbReference type="SMART" id="SM00450">
    <property type="entry name" value="RHOD"/>
    <property type="match status" value="2"/>
</dbReference>
<reference evidence="4 5" key="1">
    <citation type="submission" date="2017-09" db="EMBL/GenBank/DDBJ databases">
        <authorList>
            <person name="Ehlers B."/>
            <person name="Leendertz F.H."/>
        </authorList>
    </citation>
    <scope>NUCLEOTIDE SEQUENCE [LARGE SCALE GENOMIC DNA]</scope>
    <source>
        <strain evidence="4 5">DSM 27208</strain>
    </source>
</reference>
<keyword evidence="1" id="KW-0677">Repeat</keyword>
<name>A0A285P122_NATPI</name>
<sequence>MIELVSPAWLDDHADEVRIVDVRDGWEYDGIGHVPGAASIPFESFRSDDDADEGMLPGAEAFAELLGEAGIAADDPIVAYDDTHGVFAARFLVTALCYGHDELYLLDGDYSAWNREHETTGETPDIEPTTYEVREPDATPLVDMATVEAALDDPDAVIVDTRRAEEYAEGHLPGAVRLDWKELVDDESRGLKPESEIREILDDRGITADRRIVLYCNTARRISHTYAVLSHLGYETVEFYEGSFTEWTDEGGKIETSETA</sequence>